<name>A0AAD7BA28_9AGAR</name>
<reference evidence="1" key="1">
    <citation type="submission" date="2023-03" db="EMBL/GenBank/DDBJ databases">
        <title>Massive genome expansion in bonnet fungi (Mycena s.s.) driven by repeated elements and novel gene families across ecological guilds.</title>
        <authorList>
            <consortium name="Lawrence Berkeley National Laboratory"/>
            <person name="Harder C.B."/>
            <person name="Miyauchi S."/>
            <person name="Viragh M."/>
            <person name="Kuo A."/>
            <person name="Thoen E."/>
            <person name="Andreopoulos B."/>
            <person name="Lu D."/>
            <person name="Skrede I."/>
            <person name="Drula E."/>
            <person name="Henrissat B."/>
            <person name="Morin E."/>
            <person name="Kohler A."/>
            <person name="Barry K."/>
            <person name="LaButti K."/>
            <person name="Morin E."/>
            <person name="Salamov A."/>
            <person name="Lipzen A."/>
            <person name="Mereny Z."/>
            <person name="Hegedus B."/>
            <person name="Baldrian P."/>
            <person name="Stursova M."/>
            <person name="Weitz H."/>
            <person name="Taylor A."/>
            <person name="Grigoriev I.V."/>
            <person name="Nagy L.G."/>
            <person name="Martin F."/>
            <person name="Kauserud H."/>
        </authorList>
    </citation>
    <scope>NUCLEOTIDE SEQUENCE</scope>
    <source>
        <strain evidence="1">9284</strain>
    </source>
</reference>
<protein>
    <submittedName>
        <fullName evidence="1">Uncharacterized protein</fullName>
    </submittedName>
</protein>
<organism evidence="1 2">
    <name type="scientific">Roridomyces roridus</name>
    <dbReference type="NCBI Taxonomy" id="1738132"/>
    <lineage>
        <taxon>Eukaryota</taxon>
        <taxon>Fungi</taxon>
        <taxon>Dikarya</taxon>
        <taxon>Basidiomycota</taxon>
        <taxon>Agaricomycotina</taxon>
        <taxon>Agaricomycetes</taxon>
        <taxon>Agaricomycetidae</taxon>
        <taxon>Agaricales</taxon>
        <taxon>Marasmiineae</taxon>
        <taxon>Mycenaceae</taxon>
        <taxon>Roridomyces</taxon>
    </lineage>
</organism>
<dbReference type="EMBL" id="JARKIF010000024">
    <property type="protein sequence ID" value="KAJ7615345.1"/>
    <property type="molecule type" value="Genomic_DNA"/>
</dbReference>
<accession>A0AAD7BA28</accession>
<comment type="caution">
    <text evidence="1">The sequence shown here is derived from an EMBL/GenBank/DDBJ whole genome shotgun (WGS) entry which is preliminary data.</text>
</comment>
<evidence type="ECO:0000313" key="2">
    <source>
        <dbReference type="Proteomes" id="UP001221142"/>
    </source>
</evidence>
<keyword evidence="2" id="KW-1185">Reference proteome</keyword>
<gene>
    <name evidence="1" type="ORF">FB45DRAFT_873443</name>
</gene>
<proteinExistence type="predicted"/>
<dbReference type="AlphaFoldDB" id="A0AAD7BA28"/>
<evidence type="ECO:0000313" key="1">
    <source>
        <dbReference type="EMBL" id="KAJ7615345.1"/>
    </source>
</evidence>
<sequence length="129" mass="15129">MELFDALWEFPPVLPALEFLEIKRCQTRIRLPPLVCMLSNRRHIEGAEPLTVVDLASFKLSFRHGDEDHFQDDEDDLKYQTGEMAKQLRFLHEMRDEGLKIQIGSDFVWFEEFIDAKIIEEFKPASESG</sequence>
<dbReference type="Proteomes" id="UP001221142">
    <property type="component" value="Unassembled WGS sequence"/>
</dbReference>